<dbReference type="Gene3D" id="3.50.90.10">
    <property type="entry name" value="YerB-like"/>
    <property type="match status" value="1"/>
</dbReference>
<gene>
    <name evidence="4" type="ORF">Q5761_11205</name>
</gene>
<evidence type="ECO:0000259" key="3">
    <source>
        <dbReference type="Pfam" id="PF17479"/>
    </source>
</evidence>
<dbReference type="InterPro" id="IPR023158">
    <property type="entry name" value="YerB-like_sf"/>
</dbReference>
<dbReference type="InterPro" id="IPR021416">
    <property type="entry name" value="DUF3048_N"/>
</dbReference>
<feature type="region of interest" description="Disordered" evidence="1">
    <location>
        <begin position="298"/>
        <end position="329"/>
    </location>
</feature>
<organism evidence="4 5">
    <name type="scientific">Thermaerobacter composti</name>
    <dbReference type="NCBI Taxonomy" id="554949"/>
    <lineage>
        <taxon>Bacteria</taxon>
        <taxon>Bacillati</taxon>
        <taxon>Bacillota</taxon>
        <taxon>Clostridia</taxon>
        <taxon>Eubacteriales</taxon>
        <taxon>Clostridiales Family XVII. Incertae Sedis</taxon>
        <taxon>Thermaerobacter</taxon>
    </lineage>
</organism>
<evidence type="ECO:0000259" key="2">
    <source>
        <dbReference type="Pfam" id="PF11258"/>
    </source>
</evidence>
<dbReference type="EMBL" id="CP132508">
    <property type="protein sequence ID" value="WPD18912.1"/>
    <property type="molecule type" value="Genomic_DNA"/>
</dbReference>
<dbReference type="Pfam" id="PF17479">
    <property type="entry name" value="DUF3048_C"/>
    <property type="match status" value="1"/>
</dbReference>
<dbReference type="Proteomes" id="UP001304683">
    <property type="component" value="Chromosome"/>
</dbReference>
<evidence type="ECO:0000256" key="1">
    <source>
        <dbReference type="SAM" id="MobiDB-lite"/>
    </source>
</evidence>
<evidence type="ECO:0000313" key="4">
    <source>
        <dbReference type="EMBL" id="WPD18912.1"/>
    </source>
</evidence>
<evidence type="ECO:0000313" key="5">
    <source>
        <dbReference type="Proteomes" id="UP001304683"/>
    </source>
</evidence>
<reference evidence="4 5" key="1">
    <citation type="submission" date="2023-08" db="EMBL/GenBank/DDBJ databases">
        <title>Genome sequence of Thermaerobacter compostii strain Ins1, a spore-forming filamentous bacterium isolated from a deep geothermal reservoir.</title>
        <authorList>
            <person name="Bregnard D."/>
            <person name="Gonzalez D."/>
            <person name="Junier P."/>
        </authorList>
    </citation>
    <scope>NUCLEOTIDE SEQUENCE [LARGE SCALE GENOMIC DNA]</scope>
    <source>
        <strain evidence="4 5">Ins1</strain>
    </source>
</reference>
<feature type="compositionally biased region" description="Low complexity" evidence="1">
    <location>
        <begin position="302"/>
        <end position="314"/>
    </location>
</feature>
<name>A0ABZ0QN42_9FIRM</name>
<protein>
    <submittedName>
        <fullName evidence="4">DUF3048 domain-containing protein</fullName>
    </submittedName>
</protein>
<sequence>MNPLTGLPMSRPDLLRQRPVLVSIDNHPDARPQAGLTAADLVYEVPAEGGITRLLALFVTQRPERVGPVRSSRHYFLDLALEWDAIYVHAGGSPQHYARIVRTGLDDLDGVRADPRGGGRRVFTRDARRKMPHNLYASLPVALTAAEERGWALTAPPRPSPFAFRSAGEEPTGERVDRLVIHWPGWRRGWVRYRWTGAGYLRETAFGPHVAEETGDPLTPANLLIQLVPARTIAGDAEGRLEVELAGEGRLLIASGGRLREGRWQKASPTAPTRWLEADGRPVRLASGPTWVHLVPASARIEASGPPSSQGSGEEPAEGAEGLEGTGGR</sequence>
<accession>A0ABZ0QN42</accession>
<dbReference type="InterPro" id="IPR035328">
    <property type="entry name" value="DUF3048_C"/>
</dbReference>
<dbReference type="RefSeq" id="WP_305791209.1">
    <property type="nucleotide sequence ID" value="NZ_CP132508.1"/>
</dbReference>
<proteinExistence type="predicted"/>
<feature type="domain" description="DUF3048" evidence="2">
    <location>
        <begin position="4"/>
        <end position="151"/>
    </location>
</feature>
<feature type="domain" description="DUF3048" evidence="3">
    <location>
        <begin position="192"/>
        <end position="292"/>
    </location>
</feature>
<dbReference type="SUPFAM" id="SSF159774">
    <property type="entry name" value="YerB-like"/>
    <property type="match status" value="1"/>
</dbReference>
<dbReference type="Pfam" id="PF11258">
    <property type="entry name" value="DUF3048"/>
    <property type="match status" value="1"/>
</dbReference>
<keyword evidence="5" id="KW-1185">Reference proteome</keyword>